<evidence type="ECO:0000313" key="3">
    <source>
        <dbReference type="EMBL" id="GJE98329.1"/>
    </source>
</evidence>
<keyword evidence="1" id="KW-0812">Transmembrane</keyword>
<dbReference type="InterPro" id="IPR045340">
    <property type="entry name" value="DUF6533"/>
</dbReference>
<dbReference type="Pfam" id="PF20151">
    <property type="entry name" value="DUF6533"/>
    <property type="match status" value="1"/>
</dbReference>
<dbReference type="OrthoDB" id="2751164at2759"/>
<feature type="transmembrane region" description="Helical" evidence="1">
    <location>
        <begin position="169"/>
        <end position="188"/>
    </location>
</feature>
<evidence type="ECO:0000313" key="4">
    <source>
        <dbReference type="Proteomes" id="UP000703269"/>
    </source>
</evidence>
<gene>
    <name evidence="3" type="ORF">PsYK624_145570</name>
</gene>
<keyword evidence="4" id="KW-1185">Reference proteome</keyword>
<feature type="transmembrane region" description="Helical" evidence="1">
    <location>
        <begin position="209"/>
        <end position="226"/>
    </location>
</feature>
<organism evidence="3 4">
    <name type="scientific">Phanerochaete sordida</name>
    <dbReference type="NCBI Taxonomy" id="48140"/>
    <lineage>
        <taxon>Eukaryota</taxon>
        <taxon>Fungi</taxon>
        <taxon>Dikarya</taxon>
        <taxon>Basidiomycota</taxon>
        <taxon>Agaricomycotina</taxon>
        <taxon>Agaricomycetes</taxon>
        <taxon>Polyporales</taxon>
        <taxon>Phanerochaetaceae</taxon>
        <taxon>Phanerochaete</taxon>
    </lineage>
</organism>
<dbReference type="AlphaFoldDB" id="A0A9P3GS06"/>
<comment type="caution">
    <text evidence="3">The sequence shown here is derived from an EMBL/GenBank/DDBJ whole genome shotgun (WGS) entry which is preliminary data.</text>
</comment>
<dbReference type="EMBL" id="BPQB01000086">
    <property type="protein sequence ID" value="GJE98329.1"/>
    <property type="molecule type" value="Genomic_DNA"/>
</dbReference>
<name>A0A9P3GS06_9APHY</name>
<feature type="transmembrane region" description="Helical" evidence="1">
    <location>
        <begin position="54"/>
        <end position="75"/>
    </location>
</feature>
<evidence type="ECO:0000256" key="1">
    <source>
        <dbReference type="SAM" id="Phobius"/>
    </source>
</evidence>
<feature type="transmembrane region" description="Helical" evidence="1">
    <location>
        <begin position="12"/>
        <end position="34"/>
    </location>
</feature>
<sequence>MVHDDEHLARALYRILTGSYVACSLICLVSYEYLITFRREVSVVWQRKLTVTSLLLLSVRWLMIFNTAVACFRMEPSLCQSLYTMQLLAYTVTTILISSFSALRVYALWQASKAKHALAAIVLVLGLTPIAPTLLDWLQMLHEWDYKFLPILAYCNHFRIPRALGQHTIFSDFIVIVCTWIVSFRHYLAVRKHSLGISITEILLRDGTIYFFALLVVNSLMLYTLGKVGPFEGAYAVNLVHSLPPLLVQRCMLNLRQFTEAGADFDSENAVSSFRIGNIGQPLDYNEEERLDDDDGDGYIEGLPWTIREAGENTSVDMGR</sequence>
<reference evidence="3 4" key="1">
    <citation type="submission" date="2021-08" db="EMBL/GenBank/DDBJ databases">
        <title>Draft Genome Sequence of Phanerochaete sordida strain YK-624.</title>
        <authorList>
            <person name="Mori T."/>
            <person name="Dohra H."/>
            <person name="Suzuki T."/>
            <person name="Kawagishi H."/>
            <person name="Hirai H."/>
        </authorList>
    </citation>
    <scope>NUCLEOTIDE SEQUENCE [LARGE SCALE GENOMIC DNA]</scope>
    <source>
        <strain evidence="3 4">YK-624</strain>
    </source>
</reference>
<accession>A0A9P3GS06</accession>
<evidence type="ECO:0000259" key="2">
    <source>
        <dbReference type="Pfam" id="PF20151"/>
    </source>
</evidence>
<keyword evidence="1" id="KW-0472">Membrane</keyword>
<feature type="transmembrane region" description="Helical" evidence="1">
    <location>
        <begin position="116"/>
        <end position="135"/>
    </location>
</feature>
<dbReference type="Proteomes" id="UP000703269">
    <property type="component" value="Unassembled WGS sequence"/>
</dbReference>
<feature type="transmembrane region" description="Helical" evidence="1">
    <location>
        <begin position="87"/>
        <end position="109"/>
    </location>
</feature>
<protein>
    <recommendedName>
        <fullName evidence="2">DUF6533 domain-containing protein</fullName>
    </recommendedName>
</protein>
<feature type="domain" description="DUF6533" evidence="2">
    <location>
        <begin position="20"/>
        <end position="65"/>
    </location>
</feature>
<keyword evidence="1" id="KW-1133">Transmembrane helix</keyword>
<proteinExistence type="predicted"/>